<dbReference type="EMBL" id="JAAKZZ010000910">
    <property type="protein sequence ID" value="NGO73804.1"/>
    <property type="molecule type" value="Genomic_DNA"/>
</dbReference>
<organism evidence="3 4">
    <name type="scientific">Streptomyces boncukensis</name>
    <dbReference type="NCBI Taxonomy" id="2711219"/>
    <lineage>
        <taxon>Bacteria</taxon>
        <taxon>Bacillati</taxon>
        <taxon>Actinomycetota</taxon>
        <taxon>Actinomycetes</taxon>
        <taxon>Kitasatosporales</taxon>
        <taxon>Streptomycetaceae</taxon>
        <taxon>Streptomyces</taxon>
    </lineage>
</organism>
<comment type="similarity">
    <text evidence="1">Belongs to the AHA1 family.</text>
</comment>
<dbReference type="Proteomes" id="UP000477722">
    <property type="component" value="Unassembled WGS sequence"/>
</dbReference>
<dbReference type="PANTHER" id="PTHR38600:SF1">
    <property type="entry name" value="TRANSCRIPTIONAL REGULATORY PROTEIN"/>
    <property type="match status" value="1"/>
</dbReference>
<dbReference type="InterPro" id="IPR001845">
    <property type="entry name" value="HTH_ArsR_DNA-bd_dom"/>
</dbReference>
<keyword evidence="4" id="KW-1185">Reference proteome</keyword>
<evidence type="ECO:0000259" key="2">
    <source>
        <dbReference type="PROSITE" id="PS50987"/>
    </source>
</evidence>
<reference evidence="3 4" key="1">
    <citation type="submission" date="2020-02" db="EMBL/GenBank/DDBJ databases">
        <title>Whole-genome analyses of novel actinobacteria.</title>
        <authorList>
            <person name="Sahin N."/>
            <person name="Tatar D."/>
        </authorList>
    </citation>
    <scope>NUCLEOTIDE SEQUENCE [LARGE SCALE GENOMIC DNA]</scope>
    <source>
        <strain evidence="3 4">SB3404</strain>
    </source>
</reference>
<dbReference type="PROSITE" id="PS50987">
    <property type="entry name" value="HTH_ARSR_2"/>
    <property type="match status" value="1"/>
</dbReference>
<dbReference type="NCBIfam" id="NF033788">
    <property type="entry name" value="HTH_metalloreg"/>
    <property type="match status" value="1"/>
</dbReference>
<accession>A0A6G4XAN1</accession>
<dbReference type="InterPro" id="IPR011991">
    <property type="entry name" value="ArsR-like_HTH"/>
</dbReference>
<evidence type="ECO:0000313" key="4">
    <source>
        <dbReference type="Proteomes" id="UP000477722"/>
    </source>
</evidence>
<dbReference type="InterPro" id="IPR023393">
    <property type="entry name" value="START-like_dom_sf"/>
</dbReference>
<dbReference type="SMART" id="SM00418">
    <property type="entry name" value="HTH_ARSR"/>
    <property type="match status" value="1"/>
</dbReference>
<evidence type="ECO:0000313" key="3">
    <source>
        <dbReference type="EMBL" id="NGO73804.1"/>
    </source>
</evidence>
<dbReference type="SUPFAM" id="SSF55961">
    <property type="entry name" value="Bet v1-like"/>
    <property type="match status" value="1"/>
</dbReference>
<dbReference type="SUPFAM" id="SSF46785">
    <property type="entry name" value="Winged helix' DNA-binding domain"/>
    <property type="match status" value="1"/>
</dbReference>
<evidence type="ECO:0000256" key="1">
    <source>
        <dbReference type="ARBA" id="ARBA00006817"/>
    </source>
</evidence>
<dbReference type="CDD" id="cd00090">
    <property type="entry name" value="HTH_ARSR"/>
    <property type="match status" value="1"/>
</dbReference>
<dbReference type="PRINTS" id="PR00778">
    <property type="entry name" value="HTHARSR"/>
</dbReference>
<dbReference type="InterPro" id="IPR036388">
    <property type="entry name" value="WH-like_DNA-bd_sf"/>
</dbReference>
<dbReference type="RefSeq" id="WP_165303402.1">
    <property type="nucleotide sequence ID" value="NZ_JAAKZZ010000910.1"/>
</dbReference>
<dbReference type="GO" id="GO:0003700">
    <property type="term" value="F:DNA-binding transcription factor activity"/>
    <property type="evidence" value="ECO:0007669"/>
    <property type="project" value="InterPro"/>
</dbReference>
<proteinExistence type="inferred from homology"/>
<protein>
    <submittedName>
        <fullName evidence="3">Metalloregulator ArsR/SmtB family transcription factor</fullName>
    </submittedName>
</protein>
<dbReference type="Gene3D" id="1.10.10.10">
    <property type="entry name" value="Winged helix-like DNA-binding domain superfamily/Winged helix DNA-binding domain"/>
    <property type="match status" value="1"/>
</dbReference>
<dbReference type="InterPro" id="IPR036390">
    <property type="entry name" value="WH_DNA-bd_sf"/>
</dbReference>
<dbReference type="InterPro" id="IPR013538">
    <property type="entry name" value="ASHA1/2-like_C"/>
</dbReference>
<sequence length="266" mass="30106">MDEVFKALADPSRRRLLDRLHGRSGQSLRELGEGLEMSRQAVSKHLAVLEEARLVTVVRRGREKLHYLNPVPVNEIAERWIGRYSRSHVRALSALKETLEGATMSATEFVYVTVIRTTPERLWEALTSPEFIRRYHGNTGPESDWEPGSAVRWKMSPDGEYADHGQRVLEAEPGRKLAYTWHGYTPEIAAMFGWSDEKLAELRRERISKVTFEIEPAGEGAVKLTVTHDDFEPGSEMLKGVSEGWPVILSNLKTLLETGETLPLES</sequence>
<gene>
    <name evidence="3" type="ORF">G5C65_36915</name>
</gene>
<feature type="domain" description="HTH arsR-type" evidence="2">
    <location>
        <begin position="1"/>
        <end position="88"/>
    </location>
</feature>
<comment type="caution">
    <text evidence="3">The sequence shown here is derived from an EMBL/GenBank/DDBJ whole genome shotgun (WGS) entry which is preliminary data.</text>
</comment>
<dbReference type="AlphaFoldDB" id="A0A6G4XAN1"/>
<dbReference type="Pfam" id="PF12840">
    <property type="entry name" value="HTH_20"/>
    <property type="match status" value="1"/>
</dbReference>
<dbReference type="PANTHER" id="PTHR38600">
    <property type="entry name" value="TRANSCRIPTIONAL REGULATORY PROTEIN"/>
    <property type="match status" value="1"/>
</dbReference>
<name>A0A6G4XAN1_9ACTN</name>
<dbReference type="Gene3D" id="3.30.530.20">
    <property type="match status" value="1"/>
</dbReference>
<dbReference type="Pfam" id="PF08327">
    <property type="entry name" value="AHSA1"/>
    <property type="match status" value="1"/>
</dbReference>
<dbReference type="CDD" id="cd08893">
    <property type="entry name" value="SRPBCC_CalC_Aha1-like_GntR-HTH"/>
    <property type="match status" value="1"/>
</dbReference>